<gene>
    <name evidence="2" type="ORF">DFR52_104271</name>
</gene>
<evidence type="ECO:0000313" key="2">
    <source>
        <dbReference type="EMBL" id="PWV98980.1"/>
    </source>
</evidence>
<protein>
    <submittedName>
        <fullName evidence="2">Putative tellurite resistance protein B-like protein</fullName>
    </submittedName>
</protein>
<organism evidence="2 3">
    <name type="scientific">Hoeflea marina</name>
    <dbReference type="NCBI Taxonomy" id="274592"/>
    <lineage>
        <taxon>Bacteria</taxon>
        <taxon>Pseudomonadati</taxon>
        <taxon>Pseudomonadota</taxon>
        <taxon>Alphaproteobacteria</taxon>
        <taxon>Hyphomicrobiales</taxon>
        <taxon>Rhizobiaceae</taxon>
        <taxon>Hoeflea</taxon>
    </lineage>
</organism>
<name>A0A317PHW3_9HYPH</name>
<sequence length="152" mass="16826">MQQEATELSNLVKVLAERFRRKPVRSPAIERLAGDPVAMAQMLLLFRVVLLDGVVRQEELNGFERVCRDRFDIGAEDLAAMHALLDSPEGRAVEAEKFELLRMLGRAERRQLLAAMISIAGGESAMNEDTQRLIGNTADLLGIDPDIEGISP</sequence>
<dbReference type="InterPro" id="IPR007791">
    <property type="entry name" value="DjlA_N"/>
</dbReference>
<dbReference type="Gene3D" id="1.10.3680.10">
    <property type="entry name" value="TerB-like"/>
    <property type="match status" value="1"/>
</dbReference>
<dbReference type="RefSeq" id="WP_158284983.1">
    <property type="nucleotide sequence ID" value="NZ_QGTR01000004.1"/>
</dbReference>
<dbReference type="InterPro" id="IPR029024">
    <property type="entry name" value="TerB-like"/>
</dbReference>
<dbReference type="AlphaFoldDB" id="A0A317PHW3"/>
<dbReference type="OrthoDB" id="8114393at2"/>
<accession>A0A317PHW3</accession>
<dbReference type="Pfam" id="PF05099">
    <property type="entry name" value="TerB"/>
    <property type="match status" value="1"/>
</dbReference>
<evidence type="ECO:0000259" key="1">
    <source>
        <dbReference type="Pfam" id="PF05099"/>
    </source>
</evidence>
<proteinExistence type="predicted"/>
<evidence type="ECO:0000313" key="3">
    <source>
        <dbReference type="Proteomes" id="UP000246352"/>
    </source>
</evidence>
<feature type="domain" description="Co-chaperone DjlA N-terminal" evidence="1">
    <location>
        <begin position="39"/>
        <end position="145"/>
    </location>
</feature>
<dbReference type="CDD" id="cd07177">
    <property type="entry name" value="terB_like"/>
    <property type="match status" value="1"/>
</dbReference>
<dbReference type="Proteomes" id="UP000246352">
    <property type="component" value="Unassembled WGS sequence"/>
</dbReference>
<comment type="caution">
    <text evidence="2">The sequence shown here is derived from an EMBL/GenBank/DDBJ whole genome shotgun (WGS) entry which is preliminary data.</text>
</comment>
<reference evidence="2 3" key="1">
    <citation type="submission" date="2018-05" db="EMBL/GenBank/DDBJ databases">
        <title>Genomic Encyclopedia of Type Strains, Phase IV (KMG-IV): sequencing the most valuable type-strain genomes for metagenomic binning, comparative biology and taxonomic classification.</title>
        <authorList>
            <person name="Goeker M."/>
        </authorList>
    </citation>
    <scope>NUCLEOTIDE SEQUENCE [LARGE SCALE GENOMIC DNA]</scope>
    <source>
        <strain evidence="2 3">DSM 16791</strain>
    </source>
</reference>
<keyword evidence="3" id="KW-1185">Reference proteome</keyword>
<dbReference type="EMBL" id="QGTR01000004">
    <property type="protein sequence ID" value="PWV98980.1"/>
    <property type="molecule type" value="Genomic_DNA"/>
</dbReference>
<dbReference type="SUPFAM" id="SSF158682">
    <property type="entry name" value="TerB-like"/>
    <property type="match status" value="1"/>
</dbReference>